<proteinExistence type="predicted"/>
<dbReference type="Proteomes" id="UP000501568">
    <property type="component" value="Chromosome"/>
</dbReference>
<sequence length="123" mass="13246">MNIHANFLGQHAETVGDGPAADTAIADLQSALEQAAHQTFMLSAEPECTIVRGGRVGVKFRVAKCGSSAATAPLVVWINGEGRTMSEVLEVAKYTDRRIPVRRSWAGFHTSFTNLEQAQGQPH</sequence>
<accession>A0A6G6Y814</accession>
<name>A0A6G6Y814_9SPHN</name>
<evidence type="ECO:0000313" key="2">
    <source>
        <dbReference type="Proteomes" id="UP000501568"/>
    </source>
</evidence>
<dbReference type="AlphaFoldDB" id="A0A6G6Y814"/>
<keyword evidence="2" id="KW-1185">Reference proteome</keyword>
<dbReference type="KEGG" id="spzr:G5C33_15685"/>
<protein>
    <submittedName>
        <fullName evidence="1">Uncharacterized protein</fullName>
    </submittedName>
</protein>
<evidence type="ECO:0000313" key="1">
    <source>
        <dbReference type="EMBL" id="QIG81082.1"/>
    </source>
</evidence>
<dbReference type="RefSeq" id="WP_165328009.1">
    <property type="nucleotide sequence ID" value="NZ_CP049109.1"/>
</dbReference>
<gene>
    <name evidence="1" type="ORF">G5C33_15685</name>
</gene>
<reference evidence="1 2" key="1">
    <citation type="submission" date="2020-02" db="EMBL/GenBank/DDBJ databases">
        <authorList>
            <person name="Zheng R.K."/>
            <person name="Sun C.M."/>
        </authorList>
    </citation>
    <scope>NUCLEOTIDE SEQUENCE [LARGE SCALE GENOMIC DNA]</scope>
    <source>
        <strain evidence="2">zrk23</strain>
    </source>
</reference>
<dbReference type="EMBL" id="CP049109">
    <property type="protein sequence ID" value="QIG81082.1"/>
    <property type="molecule type" value="Genomic_DNA"/>
</dbReference>
<organism evidence="1 2">
    <name type="scientific">Stakelama tenebrarum</name>
    <dbReference type="NCBI Taxonomy" id="2711215"/>
    <lineage>
        <taxon>Bacteria</taxon>
        <taxon>Pseudomonadati</taxon>
        <taxon>Pseudomonadota</taxon>
        <taxon>Alphaproteobacteria</taxon>
        <taxon>Sphingomonadales</taxon>
        <taxon>Sphingomonadaceae</taxon>
        <taxon>Stakelama</taxon>
    </lineage>
</organism>